<protein>
    <submittedName>
        <fullName evidence="1">Uncharacterized protein</fullName>
    </submittedName>
</protein>
<sequence length="191" mass="20947">MSTARAPRAPATCLNNAGFPNGRDIYFIYSRPLGKTGVILQREMALGFTSNPPRATPRLAAPLCASTRKITITFNEATRPMARTRCGAAYNPCRGLDVRRIRGSGFTLGLCPALNSEFGAAPHFDSGDVSDYNSGTTRFNLDLGPNVDSDFAFRFRDRSQFLFRQDLNEVGVNADIKSVFGLSYSEKVQFS</sequence>
<comment type="caution">
    <text evidence="1">The sequence shown here is derived from an EMBL/GenBank/DDBJ whole genome shotgun (WGS) entry which is preliminary data.</text>
</comment>
<name>A0A4C1TGB3_EUMVA</name>
<dbReference type="EMBL" id="BGZK01000058">
    <property type="protein sequence ID" value="GBP13549.1"/>
    <property type="molecule type" value="Genomic_DNA"/>
</dbReference>
<keyword evidence="2" id="KW-1185">Reference proteome</keyword>
<dbReference type="Proteomes" id="UP000299102">
    <property type="component" value="Unassembled WGS sequence"/>
</dbReference>
<reference evidence="1 2" key="1">
    <citation type="journal article" date="2019" name="Commun. Biol.">
        <title>The bagworm genome reveals a unique fibroin gene that provides high tensile strength.</title>
        <authorList>
            <person name="Kono N."/>
            <person name="Nakamura H."/>
            <person name="Ohtoshi R."/>
            <person name="Tomita M."/>
            <person name="Numata K."/>
            <person name="Arakawa K."/>
        </authorList>
    </citation>
    <scope>NUCLEOTIDE SEQUENCE [LARGE SCALE GENOMIC DNA]</scope>
</reference>
<organism evidence="1 2">
    <name type="scientific">Eumeta variegata</name>
    <name type="common">Bagworm moth</name>
    <name type="synonym">Eumeta japonica</name>
    <dbReference type="NCBI Taxonomy" id="151549"/>
    <lineage>
        <taxon>Eukaryota</taxon>
        <taxon>Metazoa</taxon>
        <taxon>Ecdysozoa</taxon>
        <taxon>Arthropoda</taxon>
        <taxon>Hexapoda</taxon>
        <taxon>Insecta</taxon>
        <taxon>Pterygota</taxon>
        <taxon>Neoptera</taxon>
        <taxon>Endopterygota</taxon>
        <taxon>Lepidoptera</taxon>
        <taxon>Glossata</taxon>
        <taxon>Ditrysia</taxon>
        <taxon>Tineoidea</taxon>
        <taxon>Psychidae</taxon>
        <taxon>Oiketicinae</taxon>
        <taxon>Eumeta</taxon>
    </lineage>
</organism>
<dbReference type="AlphaFoldDB" id="A0A4C1TGB3"/>
<proteinExistence type="predicted"/>
<evidence type="ECO:0000313" key="1">
    <source>
        <dbReference type="EMBL" id="GBP13549.1"/>
    </source>
</evidence>
<accession>A0A4C1TGB3</accession>
<evidence type="ECO:0000313" key="2">
    <source>
        <dbReference type="Proteomes" id="UP000299102"/>
    </source>
</evidence>
<gene>
    <name evidence="1" type="ORF">EVAR_6899_1</name>
</gene>